<dbReference type="AlphaFoldDB" id="A0A5K3FWG4"/>
<dbReference type="InterPro" id="IPR059112">
    <property type="entry name" value="CysZ/EI24"/>
</dbReference>
<dbReference type="PANTHER" id="PTHR21389">
    <property type="entry name" value="P53 INDUCED PROTEIN"/>
    <property type="match status" value="1"/>
</dbReference>
<dbReference type="GO" id="GO:0016236">
    <property type="term" value="P:macroautophagy"/>
    <property type="evidence" value="ECO:0007669"/>
    <property type="project" value="TreeGrafter"/>
</dbReference>
<dbReference type="Pfam" id="PF07264">
    <property type="entry name" value="EI24"/>
    <property type="match status" value="1"/>
</dbReference>
<evidence type="ECO:0000313" key="7">
    <source>
        <dbReference type="WBParaSite" id="MCU_010665-RC"/>
    </source>
</evidence>
<dbReference type="GO" id="GO:0016020">
    <property type="term" value="C:membrane"/>
    <property type="evidence" value="ECO:0007669"/>
    <property type="project" value="UniProtKB-SubCell"/>
</dbReference>
<keyword evidence="4 6" id="KW-1133">Transmembrane helix</keyword>
<accession>A0A5K3FWG4</accession>
<feature type="transmembrane region" description="Helical" evidence="6">
    <location>
        <begin position="100"/>
        <end position="125"/>
    </location>
</feature>
<organism evidence="7">
    <name type="scientific">Mesocestoides corti</name>
    <name type="common">Flatworm</name>
    <dbReference type="NCBI Taxonomy" id="53468"/>
    <lineage>
        <taxon>Eukaryota</taxon>
        <taxon>Metazoa</taxon>
        <taxon>Spiralia</taxon>
        <taxon>Lophotrochozoa</taxon>
        <taxon>Platyhelminthes</taxon>
        <taxon>Cestoda</taxon>
        <taxon>Eucestoda</taxon>
        <taxon>Cyclophyllidea</taxon>
        <taxon>Mesocestoididae</taxon>
        <taxon>Mesocestoides</taxon>
    </lineage>
</organism>
<feature type="transmembrane region" description="Helical" evidence="6">
    <location>
        <begin position="371"/>
        <end position="389"/>
    </location>
</feature>
<sequence length="404" mass="45595">MSTVIIGALYGLRESFYAPKGLWLLHFKTSGLSSSSHFVCRRSSATDPLLQPLHGQALRRLRLSAAMGEKRFSTGGAKSQSTESLNRLSSERPLYSADNILGLLGRIWVINVLLLFVMWMVFGVFSSISERLFGQWLWNFFIVRCICGLVTLLLQNFIFLVMELINAIYLKKICEKITSMRQLRSSSACKSGDVGNKHPRDTSLSRTLNCSSPSSVSCFNSSQHSYGVGKQLIDWVYSIVFFIVYRLQWKLCASFVPFFLVNFLINSVSLAFMYASYAFEYHARQTSDVTFEVILSHIVSYWPVFIGYGSTLGILVSLLPGPFGWSDLLIAFWYPVMVVGAFQVSWSRALDPTRHRVSPRLRSLAVLSMRPALFVTNALISLFASLLGYSCTAAHRSCHHRHHR</sequence>
<keyword evidence="5 6" id="KW-0472">Membrane</keyword>
<evidence type="ECO:0000256" key="5">
    <source>
        <dbReference type="ARBA" id="ARBA00023136"/>
    </source>
</evidence>
<name>A0A5K3FWG4_MESCO</name>
<feature type="transmembrane region" description="Helical" evidence="6">
    <location>
        <begin position="255"/>
        <end position="277"/>
    </location>
</feature>
<comment type="subcellular location">
    <subcellularLocation>
        <location evidence="1">Membrane</location>
        <topology evidence="1">Multi-pass membrane protein</topology>
    </subcellularLocation>
</comment>
<proteinExistence type="inferred from homology"/>
<dbReference type="WBParaSite" id="MCU_010665-RC">
    <property type="protein sequence ID" value="MCU_010665-RC"/>
    <property type="gene ID" value="MCU_010665"/>
</dbReference>
<evidence type="ECO:0000256" key="3">
    <source>
        <dbReference type="ARBA" id="ARBA00022692"/>
    </source>
</evidence>
<dbReference type="GO" id="GO:0005783">
    <property type="term" value="C:endoplasmic reticulum"/>
    <property type="evidence" value="ECO:0007669"/>
    <property type="project" value="TreeGrafter"/>
</dbReference>
<protein>
    <submittedName>
        <fullName evidence="7">DUF4220 domain-containing protein</fullName>
    </submittedName>
</protein>
<evidence type="ECO:0000256" key="6">
    <source>
        <dbReference type="SAM" id="Phobius"/>
    </source>
</evidence>
<evidence type="ECO:0000256" key="1">
    <source>
        <dbReference type="ARBA" id="ARBA00004141"/>
    </source>
</evidence>
<feature type="transmembrane region" description="Helical" evidence="6">
    <location>
        <begin position="298"/>
        <end position="319"/>
    </location>
</feature>
<feature type="transmembrane region" description="Helical" evidence="6">
    <location>
        <begin position="331"/>
        <end position="350"/>
    </location>
</feature>
<keyword evidence="3 6" id="KW-0812">Transmembrane</keyword>
<evidence type="ECO:0000256" key="4">
    <source>
        <dbReference type="ARBA" id="ARBA00022989"/>
    </source>
</evidence>
<comment type="similarity">
    <text evidence="2">Belongs to the EI24 family.</text>
</comment>
<dbReference type="PANTHER" id="PTHR21389:SF0">
    <property type="entry name" value="ETOPOSIDE-INDUCED PROTEIN 2.4 HOMOLOG"/>
    <property type="match status" value="1"/>
</dbReference>
<feature type="transmembrane region" description="Helical" evidence="6">
    <location>
        <begin position="137"/>
        <end position="162"/>
    </location>
</feature>
<evidence type="ECO:0000256" key="2">
    <source>
        <dbReference type="ARBA" id="ARBA00010970"/>
    </source>
</evidence>
<reference evidence="7" key="1">
    <citation type="submission" date="2019-11" db="UniProtKB">
        <authorList>
            <consortium name="WormBaseParasite"/>
        </authorList>
    </citation>
    <scope>IDENTIFICATION</scope>
</reference>